<dbReference type="OrthoDB" id="1521186at2759"/>
<accession>A0A9P6TJ98</accession>
<evidence type="ECO:0000313" key="2">
    <source>
        <dbReference type="Proteomes" id="UP000886653"/>
    </source>
</evidence>
<organism evidence="1 2">
    <name type="scientific">Cronartium quercuum f. sp. fusiforme G11</name>
    <dbReference type="NCBI Taxonomy" id="708437"/>
    <lineage>
        <taxon>Eukaryota</taxon>
        <taxon>Fungi</taxon>
        <taxon>Dikarya</taxon>
        <taxon>Basidiomycota</taxon>
        <taxon>Pucciniomycotina</taxon>
        <taxon>Pucciniomycetes</taxon>
        <taxon>Pucciniales</taxon>
        <taxon>Coleosporiaceae</taxon>
        <taxon>Cronartium</taxon>
    </lineage>
</organism>
<feature type="non-terminal residue" evidence="1">
    <location>
        <position position="60"/>
    </location>
</feature>
<gene>
    <name evidence="1" type="ORF">CROQUDRAFT_17905</name>
</gene>
<proteinExistence type="predicted"/>
<name>A0A9P6TJ98_9BASI</name>
<feature type="non-terminal residue" evidence="1">
    <location>
        <position position="1"/>
    </location>
</feature>
<dbReference type="AlphaFoldDB" id="A0A9P6TJ98"/>
<evidence type="ECO:0000313" key="1">
    <source>
        <dbReference type="EMBL" id="KAG0152588.1"/>
    </source>
</evidence>
<sequence length="60" mass="7482">QRYINQPQKQSDHQLYLDHFTPNAIYPDEKIEQHFWISKPLFVKIEADLQWHDAYWVQRK</sequence>
<dbReference type="Proteomes" id="UP000886653">
    <property type="component" value="Unassembled WGS sequence"/>
</dbReference>
<keyword evidence="2" id="KW-1185">Reference proteome</keyword>
<reference evidence="1" key="1">
    <citation type="submission" date="2013-11" db="EMBL/GenBank/DDBJ databases">
        <title>Genome sequence of the fusiform rust pathogen reveals effectors for host alternation and coevolution with pine.</title>
        <authorList>
            <consortium name="DOE Joint Genome Institute"/>
            <person name="Smith K."/>
            <person name="Pendleton A."/>
            <person name="Kubisiak T."/>
            <person name="Anderson C."/>
            <person name="Salamov A."/>
            <person name="Aerts A."/>
            <person name="Riley R."/>
            <person name="Clum A."/>
            <person name="Lindquist E."/>
            <person name="Ence D."/>
            <person name="Campbell M."/>
            <person name="Kronenberg Z."/>
            <person name="Feau N."/>
            <person name="Dhillon B."/>
            <person name="Hamelin R."/>
            <person name="Burleigh J."/>
            <person name="Smith J."/>
            <person name="Yandell M."/>
            <person name="Nelson C."/>
            <person name="Grigoriev I."/>
            <person name="Davis J."/>
        </authorList>
    </citation>
    <scope>NUCLEOTIDE SEQUENCE</scope>
    <source>
        <strain evidence="1">G11</strain>
    </source>
</reference>
<dbReference type="EMBL" id="MU167208">
    <property type="protein sequence ID" value="KAG0152588.1"/>
    <property type="molecule type" value="Genomic_DNA"/>
</dbReference>
<comment type="caution">
    <text evidence="1">The sequence shown here is derived from an EMBL/GenBank/DDBJ whole genome shotgun (WGS) entry which is preliminary data.</text>
</comment>
<protein>
    <submittedName>
        <fullName evidence="1">Uncharacterized protein</fullName>
    </submittedName>
</protein>